<keyword evidence="3" id="KW-1185">Reference proteome</keyword>
<dbReference type="GeneID" id="54486303"/>
<dbReference type="AlphaFoldDB" id="A0A6A6WG98"/>
<keyword evidence="1" id="KW-0732">Signal</keyword>
<dbReference type="EMBL" id="ML996567">
    <property type="protein sequence ID" value="KAF2760976.1"/>
    <property type="molecule type" value="Genomic_DNA"/>
</dbReference>
<evidence type="ECO:0000256" key="1">
    <source>
        <dbReference type="SAM" id="SignalP"/>
    </source>
</evidence>
<dbReference type="Proteomes" id="UP000799437">
    <property type="component" value="Unassembled WGS sequence"/>
</dbReference>
<feature type="signal peptide" evidence="1">
    <location>
        <begin position="1"/>
        <end position="19"/>
    </location>
</feature>
<gene>
    <name evidence="2" type="ORF">EJ05DRAFT_483402</name>
</gene>
<sequence length="128" mass="13349">MPSSTLILSLLTLLPLALATPLAALTPLAPIDPLDPSHAADVHSRSSVRPCTVGTAFAPVHVIPVTGSVVELRYPGLPEGGRVCKVLLDKLPSGVSADGSFACRQTIRLDLKGSEMNGEDVIVRVCDN</sequence>
<accession>A0A6A6WG98</accession>
<feature type="chain" id="PRO_5025376909" description="Ubiquitin 3 binding protein But2 C-terminal domain-containing protein" evidence="1">
    <location>
        <begin position="20"/>
        <end position="128"/>
    </location>
</feature>
<dbReference type="RefSeq" id="XP_033603427.1">
    <property type="nucleotide sequence ID" value="XM_033745249.1"/>
</dbReference>
<proteinExistence type="predicted"/>
<evidence type="ECO:0008006" key="4">
    <source>
        <dbReference type="Google" id="ProtNLM"/>
    </source>
</evidence>
<organism evidence="2 3">
    <name type="scientific">Pseudovirgaria hyperparasitica</name>
    <dbReference type="NCBI Taxonomy" id="470096"/>
    <lineage>
        <taxon>Eukaryota</taxon>
        <taxon>Fungi</taxon>
        <taxon>Dikarya</taxon>
        <taxon>Ascomycota</taxon>
        <taxon>Pezizomycotina</taxon>
        <taxon>Dothideomycetes</taxon>
        <taxon>Dothideomycetes incertae sedis</taxon>
        <taxon>Acrospermales</taxon>
        <taxon>Acrospermaceae</taxon>
        <taxon>Pseudovirgaria</taxon>
    </lineage>
</organism>
<protein>
    <recommendedName>
        <fullName evidence="4">Ubiquitin 3 binding protein But2 C-terminal domain-containing protein</fullName>
    </recommendedName>
</protein>
<evidence type="ECO:0000313" key="2">
    <source>
        <dbReference type="EMBL" id="KAF2760976.1"/>
    </source>
</evidence>
<reference evidence="2" key="1">
    <citation type="journal article" date="2020" name="Stud. Mycol.">
        <title>101 Dothideomycetes genomes: a test case for predicting lifestyles and emergence of pathogens.</title>
        <authorList>
            <person name="Haridas S."/>
            <person name="Albert R."/>
            <person name="Binder M."/>
            <person name="Bloem J."/>
            <person name="Labutti K."/>
            <person name="Salamov A."/>
            <person name="Andreopoulos B."/>
            <person name="Baker S."/>
            <person name="Barry K."/>
            <person name="Bills G."/>
            <person name="Bluhm B."/>
            <person name="Cannon C."/>
            <person name="Castanera R."/>
            <person name="Culley D."/>
            <person name="Daum C."/>
            <person name="Ezra D."/>
            <person name="Gonzalez J."/>
            <person name="Henrissat B."/>
            <person name="Kuo A."/>
            <person name="Liang C."/>
            <person name="Lipzen A."/>
            <person name="Lutzoni F."/>
            <person name="Magnuson J."/>
            <person name="Mondo S."/>
            <person name="Nolan M."/>
            <person name="Ohm R."/>
            <person name="Pangilinan J."/>
            <person name="Park H.-J."/>
            <person name="Ramirez L."/>
            <person name="Alfaro M."/>
            <person name="Sun H."/>
            <person name="Tritt A."/>
            <person name="Yoshinaga Y."/>
            <person name="Zwiers L.-H."/>
            <person name="Turgeon B."/>
            <person name="Goodwin S."/>
            <person name="Spatafora J."/>
            <person name="Crous P."/>
            <person name="Grigoriev I."/>
        </authorList>
    </citation>
    <scope>NUCLEOTIDE SEQUENCE</scope>
    <source>
        <strain evidence="2">CBS 121739</strain>
    </source>
</reference>
<name>A0A6A6WG98_9PEZI</name>
<evidence type="ECO:0000313" key="3">
    <source>
        <dbReference type="Proteomes" id="UP000799437"/>
    </source>
</evidence>